<name>A0A7J6MMM2_PERCH</name>
<keyword evidence="1" id="KW-0862">Zinc</keyword>
<proteinExistence type="predicted"/>
<dbReference type="PANTHER" id="PTHR47642">
    <property type="entry name" value="ATP-DEPENDENT DNA HELICASE"/>
    <property type="match status" value="1"/>
</dbReference>
<evidence type="ECO:0000256" key="2">
    <source>
        <dbReference type="SAM" id="MobiDB-lite"/>
    </source>
</evidence>
<dbReference type="InterPro" id="IPR007527">
    <property type="entry name" value="Znf_SWIM"/>
</dbReference>
<dbReference type="PROSITE" id="PS50966">
    <property type="entry name" value="ZF_SWIM"/>
    <property type="match status" value="1"/>
</dbReference>
<feature type="compositionally biased region" description="Acidic residues" evidence="2">
    <location>
        <begin position="580"/>
        <end position="589"/>
    </location>
</feature>
<keyword evidence="1" id="KW-0479">Metal-binding</keyword>
<keyword evidence="5" id="KW-1185">Reference proteome</keyword>
<reference evidence="4 5" key="1">
    <citation type="submission" date="2020-04" db="EMBL/GenBank/DDBJ databases">
        <title>Perkinsus chesapeaki whole genome sequence.</title>
        <authorList>
            <person name="Bogema D.R."/>
        </authorList>
    </citation>
    <scope>NUCLEOTIDE SEQUENCE [LARGE SCALE GENOMIC DNA]</scope>
    <source>
        <strain evidence="4">ATCC PRA-425</strain>
    </source>
</reference>
<dbReference type="InterPro" id="IPR027417">
    <property type="entry name" value="P-loop_NTPase"/>
</dbReference>
<accession>A0A7J6MMM2</accession>
<feature type="domain" description="SWIM-type" evidence="3">
    <location>
        <begin position="1289"/>
        <end position="1326"/>
    </location>
</feature>
<dbReference type="OrthoDB" id="416437at2759"/>
<keyword evidence="1" id="KW-0863">Zinc-finger</keyword>
<evidence type="ECO:0000256" key="1">
    <source>
        <dbReference type="PROSITE-ProRule" id="PRU00325"/>
    </source>
</evidence>
<feature type="region of interest" description="Disordered" evidence="2">
    <location>
        <begin position="413"/>
        <end position="432"/>
    </location>
</feature>
<sequence length="1509" mass="167744">MLHDTIIEAIDKTLRFIRGQDELFGGCCTIFGGDCLQLRGPEPAKHGEFAERTVRPVWESSLWRDMNLQVYYLTRFHRGILGGSTATRPGRRGRRKPLFSGNGVDEDYLNLLAELRSWRPDSDWNISKRSQELVHHLVDKEGPHEPSWCAITLFRDNCRAINDEHLMINPGELIKFHADVFDDTTGDEDLHKLTIKKSIGLKIGCRVICNTNVEPYILNGDMGRVSGFVGLTRGQNEVHIKLKQSDSLQNVAVRVSLDRNCEEVDVYPVTQEVFSSEGKLLYALRNVPLDLGAAITCHKLQGCTLDYAVVDLSLRGGPNAPKAAHAEIERLLSQPWLHGALYTMLSRVGSSSRIFTKFVGDLAFHKKVFFSTSALAFEDWCKRSNVLTRSALPGTPPYRRPVAQEDDDDNISASVDSWLDGQPNRSESAGDHRVITPEELSSILKERDDRLIESFGGMVANLLVNFSRTGLLGSAGTCPVPQASLSNVDVATCHNDSFFRMAQTNLPSFHSLMMNNPVDSIPSIDRMKARAMADDNQGYQGSDETVERSQETVPCEARNRSSGNDNDDLHDDTVDREIDGLDLNEEPDSTEAGQPDNEERFAQSPSSNEDEPGSSISESSGIQSSDTEGDEINSTSDSASIMSTGANHSSSTQRSRAPKGPGGKWMEEAFHAVNGPIEEVIKEYLAGRPFLTQVKSVHENRKRRELRCLRRLPPGEPVTGNNAKPSWRLWPSDACQFSCILVVESGPPGELLCSFYGVCSAGSSIDAWKAHDHPYDSHLCRSVTVPPPLVDLAARAISKDPTLTAGDIKELWNAKRDRGLLGSRERAWLDLKEDMPGYPDVKGNIRNVVTSITRRRLYGLKLEPFLEKVQRDIGENLADLNVSDIIDAIKRTGSEDASGVDEHLRDKSNICLMTPNPTLKVDEEGNLLEMAIGFTSPRMVHNYLTSDELAADVTFNLIAAECSVFTMTSINAAGAARPILVGLVRSENRRSIEDLLKSFHELIKDAGIRELPRITRTIQDGSKALHGALSTSFEQASTSCCYFHFMQAAKRKKPPGIRAGLWSALKSDLRTISKASSQSEFTSLVELLFRKWNEKGETKAIAFLEAMASGEWFDGGSFRSRWAACHNDGVGGRTSNGIEVFHRFLKKTLLRSRRMRTLLQFAYALAGDEWRSVSAYNKHRVDGRIVHQSDRVSALTTVSFSPLPRTLPPSVRGPCQRASCRRDVCCKASHYFGVGQHVYVFRGDKPSRVSDSRIGVADDKLCLRVTQSYDNFEVAKRIMDTISLVTFTTTAAVTRLPRDGGPRCTCESYAARSKCPHVVALGRHFGVDDQVAWQRAEAKLQRKLSKGVAGPGLRLNETTRYGGTRQSQAQALRATQSSIRARGLDCFDCLRILSLYQLSYLRLRKKNYQRAVEAILTHPQYTAQRRNAPPLGGGILTALKLGVWQRVTHCLIWRIAESLGTVRDVDLPVKIRERGEGMNYVPAQSPRPRIFHSELFGSIFAVFWGLLHQ</sequence>
<feature type="region of interest" description="Disordered" evidence="2">
    <location>
        <begin position="534"/>
        <end position="666"/>
    </location>
</feature>
<evidence type="ECO:0000259" key="3">
    <source>
        <dbReference type="PROSITE" id="PS50966"/>
    </source>
</evidence>
<dbReference type="Pfam" id="PF10551">
    <property type="entry name" value="MULE"/>
    <property type="match status" value="1"/>
</dbReference>
<evidence type="ECO:0000313" key="4">
    <source>
        <dbReference type="EMBL" id="KAF4672201.1"/>
    </source>
</evidence>
<dbReference type="InterPro" id="IPR051055">
    <property type="entry name" value="PIF1_helicase"/>
</dbReference>
<feature type="compositionally biased region" description="Low complexity" evidence="2">
    <location>
        <begin position="613"/>
        <end position="625"/>
    </location>
</feature>
<evidence type="ECO:0000313" key="5">
    <source>
        <dbReference type="Proteomes" id="UP000591131"/>
    </source>
</evidence>
<dbReference type="SUPFAM" id="SSF52540">
    <property type="entry name" value="P-loop containing nucleoside triphosphate hydrolases"/>
    <property type="match status" value="1"/>
</dbReference>
<organism evidence="4 5">
    <name type="scientific">Perkinsus chesapeaki</name>
    <name type="common">Clam parasite</name>
    <name type="synonym">Perkinsus andrewsi</name>
    <dbReference type="NCBI Taxonomy" id="330153"/>
    <lineage>
        <taxon>Eukaryota</taxon>
        <taxon>Sar</taxon>
        <taxon>Alveolata</taxon>
        <taxon>Perkinsozoa</taxon>
        <taxon>Perkinsea</taxon>
        <taxon>Perkinsida</taxon>
        <taxon>Perkinsidae</taxon>
        <taxon>Perkinsus</taxon>
    </lineage>
</organism>
<dbReference type="GO" id="GO:0008270">
    <property type="term" value="F:zinc ion binding"/>
    <property type="evidence" value="ECO:0007669"/>
    <property type="project" value="UniProtKB-KW"/>
</dbReference>
<feature type="compositionally biased region" description="Polar residues" evidence="2">
    <location>
        <begin position="632"/>
        <end position="655"/>
    </location>
</feature>
<comment type="caution">
    <text evidence="4">The sequence shown here is derived from an EMBL/GenBank/DDBJ whole genome shotgun (WGS) entry which is preliminary data.</text>
</comment>
<protein>
    <recommendedName>
        <fullName evidence="3">SWIM-type domain-containing protein</fullName>
    </recommendedName>
</protein>
<dbReference type="PANTHER" id="PTHR47642:SF6">
    <property type="entry name" value="ATP-DEPENDENT DNA HELICASE"/>
    <property type="match status" value="1"/>
</dbReference>
<dbReference type="InterPro" id="IPR018289">
    <property type="entry name" value="MULE_transposase_dom"/>
</dbReference>
<dbReference type="EMBL" id="JAAPAO010000116">
    <property type="protein sequence ID" value="KAF4672201.1"/>
    <property type="molecule type" value="Genomic_DNA"/>
</dbReference>
<dbReference type="Proteomes" id="UP000591131">
    <property type="component" value="Unassembled WGS sequence"/>
</dbReference>
<gene>
    <name evidence="4" type="ORF">FOL47_000784</name>
</gene>